<dbReference type="InterPro" id="IPR050336">
    <property type="entry name" value="Chromosome_partition/occlusion"/>
</dbReference>
<evidence type="ECO:0000256" key="1">
    <source>
        <dbReference type="SAM" id="Coils"/>
    </source>
</evidence>
<dbReference type="GO" id="GO:0005694">
    <property type="term" value="C:chromosome"/>
    <property type="evidence" value="ECO:0007669"/>
    <property type="project" value="TreeGrafter"/>
</dbReference>
<dbReference type="Pfam" id="PF07506">
    <property type="entry name" value="RepB"/>
    <property type="match status" value="1"/>
</dbReference>
<keyword evidence="1" id="KW-0175">Coiled coil</keyword>
<dbReference type="SMART" id="SM00470">
    <property type="entry name" value="ParB"/>
    <property type="match status" value="1"/>
</dbReference>
<dbReference type="SUPFAM" id="SSF109709">
    <property type="entry name" value="KorB DNA-binding domain-like"/>
    <property type="match status" value="1"/>
</dbReference>
<dbReference type="GO" id="GO:0007059">
    <property type="term" value="P:chromosome segregation"/>
    <property type="evidence" value="ECO:0007669"/>
    <property type="project" value="TreeGrafter"/>
</dbReference>
<organism evidence="3 4">
    <name type="scientific">Roseospira marina</name>
    <dbReference type="NCBI Taxonomy" id="140057"/>
    <lineage>
        <taxon>Bacteria</taxon>
        <taxon>Pseudomonadati</taxon>
        <taxon>Pseudomonadota</taxon>
        <taxon>Alphaproteobacteria</taxon>
        <taxon>Rhodospirillales</taxon>
        <taxon>Rhodospirillaceae</taxon>
        <taxon>Roseospira</taxon>
    </lineage>
</organism>
<dbReference type="OrthoDB" id="7632576at2"/>
<name>A0A5M6I8W1_9PROT</name>
<dbReference type="InterPro" id="IPR011111">
    <property type="entry name" value="Plasmid_RepB"/>
</dbReference>
<dbReference type="PANTHER" id="PTHR33375">
    <property type="entry name" value="CHROMOSOME-PARTITIONING PROTEIN PARB-RELATED"/>
    <property type="match status" value="1"/>
</dbReference>
<sequence length="307" mass="34321">MRDETRNTGTRVAFEHDCKVVALTHLVPLKILRPGTKESQTYQQILGSIRLVGLVEPPAVIPDPDRSGRYLLLDGHLRIEALKDLGITEVKCLIATDDETYTYNKRVSRIPPIQQNRMILRAIKLGVPEEKIAEAFHLNIQTIKRRTRLLEGICADAAEILKDAPCPAASFDVLRRMASMRQVEAAELMVGQNNFTAAFAKAILAATPEAMIVDPRKKKQAGERAVTAEQISRLERELASLQIQVKSVEDTYGLDNLHLTLAKGYVRKLLGNPRVVAWLSRHRQEYLTEFQSIAEIESIAPVTNAAQ</sequence>
<feature type="domain" description="ParB-like N-terminal" evidence="2">
    <location>
        <begin position="25"/>
        <end position="113"/>
    </location>
</feature>
<dbReference type="SUPFAM" id="SSF110849">
    <property type="entry name" value="ParB/Sulfiredoxin"/>
    <property type="match status" value="1"/>
</dbReference>
<dbReference type="InterPro" id="IPR036086">
    <property type="entry name" value="ParB/Sulfiredoxin_sf"/>
</dbReference>
<proteinExistence type="predicted"/>
<keyword evidence="4" id="KW-1185">Reference proteome</keyword>
<dbReference type="Gene3D" id="3.90.1530.10">
    <property type="entry name" value="Conserved hypothetical protein from pyrococcus furiosus pfu- 392566-001, ParB domain"/>
    <property type="match status" value="1"/>
</dbReference>
<dbReference type="AlphaFoldDB" id="A0A5M6I8W1"/>
<protein>
    <submittedName>
        <fullName evidence="3">RepB plasmid partition</fullName>
    </submittedName>
</protein>
<feature type="coiled-coil region" evidence="1">
    <location>
        <begin position="224"/>
        <end position="251"/>
    </location>
</feature>
<evidence type="ECO:0000313" key="3">
    <source>
        <dbReference type="EMBL" id="KAA5604245.1"/>
    </source>
</evidence>
<comment type="caution">
    <text evidence="3">The sequence shown here is derived from an EMBL/GenBank/DDBJ whole genome shotgun (WGS) entry which is preliminary data.</text>
</comment>
<dbReference type="RefSeq" id="WP_150063622.1">
    <property type="nucleotide sequence ID" value="NZ_JACHII010000016.1"/>
</dbReference>
<dbReference type="EMBL" id="VWPJ01000020">
    <property type="protein sequence ID" value="KAA5604245.1"/>
    <property type="molecule type" value="Genomic_DNA"/>
</dbReference>
<gene>
    <name evidence="3" type="ORF">F1188_16880</name>
</gene>
<accession>A0A5M6I8W1</accession>
<evidence type="ECO:0000259" key="2">
    <source>
        <dbReference type="SMART" id="SM00470"/>
    </source>
</evidence>
<dbReference type="Proteomes" id="UP000324065">
    <property type="component" value="Unassembled WGS sequence"/>
</dbReference>
<dbReference type="InterPro" id="IPR003115">
    <property type="entry name" value="ParB_N"/>
</dbReference>
<reference evidence="3 4" key="1">
    <citation type="submission" date="2019-09" db="EMBL/GenBank/DDBJ databases">
        <title>Genome sequence of Roseospira marina, one of the more divergent members of the non-sulfur purple photosynthetic bacterial family, the Rhodospirillaceae.</title>
        <authorList>
            <person name="Meyer T."/>
            <person name="Kyndt J."/>
        </authorList>
    </citation>
    <scope>NUCLEOTIDE SEQUENCE [LARGE SCALE GENOMIC DNA]</scope>
    <source>
        <strain evidence="3 4">DSM 15113</strain>
    </source>
</reference>
<dbReference type="PANTHER" id="PTHR33375:SF1">
    <property type="entry name" value="CHROMOSOME-PARTITIONING PROTEIN PARB-RELATED"/>
    <property type="match status" value="1"/>
</dbReference>
<evidence type="ECO:0000313" key="4">
    <source>
        <dbReference type="Proteomes" id="UP000324065"/>
    </source>
</evidence>